<name>A0AAD7TFR8_9APHY</name>
<proteinExistence type="predicted"/>
<reference evidence="2" key="1">
    <citation type="submission" date="2022-11" db="EMBL/GenBank/DDBJ databases">
        <title>Genome Sequence of Cubamyces cubensis.</title>
        <authorList>
            <person name="Buettner E."/>
        </authorList>
    </citation>
    <scope>NUCLEOTIDE SEQUENCE</scope>
    <source>
        <strain evidence="2">MPL-01</strain>
    </source>
</reference>
<feature type="chain" id="PRO_5041945239" evidence="1">
    <location>
        <begin position="19"/>
        <end position="92"/>
    </location>
</feature>
<comment type="caution">
    <text evidence="2">The sequence shown here is derived from an EMBL/GenBank/DDBJ whole genome shotgun (WGS) entry which is preliminary data.</text>
</comment>
<sequence length="92" mass="9681">MIPLSAFTVFLGCVSALAAPASQPVTSLSDALVSKVKTNMKQIATHSWEIGTALEALTEFEWPSLSVFGGSLPPPVKLHSGEAADVIQWATQ</sequence>
<evidence type="ECO:0000313" key="3">
    <source>
        <dbReference type="Proteomes" id="UP001215151"/>
    </source>
</evidence>
<dbReference type="Proteomes" id="UP001215151">
    <property type="component" value="Unassembled WGS sequence"/>
</dbReference>
<organism evidence="2 3">
    <name type="scientific">Trametes cubensis</name>
    <dbReference type="NCBI Taxonomy" id="1111947"/>
    <lineage>
        <taxon>Eukaryota</taxon>
        <taxon>Fungi</taxon>
        <taxon>Dikarya</taxon>
        <taxon>Basidiomycota</taxon>
        <taxon>Agaricomycotina</taxon>
        <taxon>Agaricomycetes</taxon>
        <taxon>Polyporales</taxon>
        <taxon>Polyporaceae</taxon>
        <taxon>Trametes</taxon>
    </lineage>
</organism>
<accession>A0AAD7TFR8</accession>
<evidence type="ECO:0000256" key="1">
    <source>
        <dbReference type="SAM" id="SignalP"/>
    </source>
</evidence>
<gene>
    <name evidence="2" type="ORF">ONZ51_g12878</name>
</gene>
<keyword evidence="3" id="KW-1185">Reference proteome</keyword>
<dbReference type="EMBL" id="JAPEVG010000908">
    <property type="protein sequence ID" value="KAJ8454706.1"/>
    <property type="molecule type" value="Genomic_DNA"/>
</dbReference>
<dbReference type="AlphaFoldDB" id="A0AAD7TFR8"/>
<feature type="signal peptide" evidence="1">
    <location>
        <begin position="1"/>
        <end position="18"/>
    </location>
</feature>
<keyword evidence="1" id="KW-0732">Signal</keyword>
<evidence type="ECO:0000313" key="2">
    <source>
        <dbReference type="EMBL" id="KAJ8454706.1"/>
    </source>
</evidence>
<protein>
    <submittedName>
        <fullName evidence="2">Uncharacterized protein</fullName>
    </submittedName>
</protein>